<dbReference type="NCBIfam" id="NF002023">
    <property type="entry name" value="PRK00844.1"/>
    <property type="match status" value="1"/>
</dbReference>
<evidence type="ECO:0000256" key="5">
    <source>
        <dbReference type="ARBA" id="ARBA00022741"/>
    </source>
</evidence>
<keyword evidence="7 9" id="KW-0320">Glycogen biosynthesis</keyword>
<protein>
    <recommendedName>
        <fullName evidence="9">Glucose-1-phosphate adenylyltransferase</fullName>
        <ecNumber evidence="9">2.7.7.27</ecNumber>
    </recommendedName>
    <alternativeName>
        <fullName evidence="9">ADP-glucose pyrophosphorylase</fullName>
        <shortName evidence="9">ADPGlc PPase</shortName>
    </alternativeName>
    <alternativeName>
        <fullName evidence="9">ADP-glucose synthase</fullName>
    </alternativeName>
</protein>
<comment type="subunit">
    <text evidence="9">Homotetramer.</text>
</comment>
<keyword evidence="6 9" id="KW-0067">ATP-binding</keyword>
<dbReference type="InterPro" id="IPR056818">
    <property type="entry name" value="GlmU/GlgC-like_hexapep"/>
</dbReference>
<keyword evidence="13" id="KW-1185">Reference proteome</keyword>
<keyword evidence="3 9" id="KW-0808">Transferase</keyword>
<feature type="domain" description="Glucose-1-phosphate adenylyltransferase/Bifunctional protein GlmU-like C-terminal hexapeptide" evidence="11">
    <location>
        <begin position="312"/>
        <end position="415"/>
    </location>
</feature>
<dbReference type="NCBIfam" id="NF001947">
    <property type="entry name" value="PRK00725.1"/>
    <property type="match status" value="1"/>
</dbReference>
<dbReference type="GO" id="GO:0005978">
    <property type="term" value="P:glycogen biosynthetic process"/>
    <property type="evidence" value="ECO:0007669"/>
    <property type="project" value="UniProtKB-UniRule"/>
</dbReference>
<dbReference type="GO" id="GO:0008878">
    <property type="term" value="F:glucose-1-phosphate adenylyltransferase activity"/>
    <property type="evidence" value="ECO:0007669"/>
    <property type="project" value="UniProtKB-UniRule"/>
</dbReference>
<dbReference type="Proteomes" id="UP000824988">
    <property type="component" value="Chromosome"/>
</dbReference>
<dbReference type="InterPro" id="IPR005836">
    <property type="entry name" value="ADP_Glu_pyroP_CS"/>
</dbReference>
<dbReference type="InterPro" id="IPR005835">
    <property type="entry name" value="NTP_transferase_dom"/>
</dbReference>
<comment type="catalytic activity">
    <reaction evidence="9">
        <text>alpha-D-glucose 1-phosphate + ATP + H(+) = ADP-alpha-D-glucose + diphosphate</text>
        <dbReference type="Rhea" id="RHEA:12120"/>
        <dbReference type="ChEBI" id="CHEBI:15378"/>
        <dbReference type="ChEBI" id="CHEBI:30616"/>
        <dbReference type="ChEBI" id="CHEBI:33019"/>
        <dbReference type="ChEBI" id="CHEBI:57498"/>
        <dbReference type="ChEBI" id="CHEBI:58601"/>
        <dbReference type="EC" id="2.7.7.27"/>
    </reaction>
</comment>
<comment type="pathway">
    <text evidence="9">Glycan biosynthesis; glycogen biosynthesis.</text>
</comment>
<dbReference type="RefSeq" id="WP_221048464.1">
    <property type="nucleotide sequence ID" value="NZ_AP019782.1"/>
</dbReference>
<feature type="site" description="Could play a key role in the communication between the regulatory and the substrate sites" evidence="9">
    <location>
        <position position="74"/>
    </location>
</feature>
<evidence type="ECO:0000256" key="9">
    <source>
        <dbReference type="HAMAP-Rule" id="MF_00624"/>
    </source>
</evidence>
<sequence>MPTGYHETASRFISLSIKKTYAVVLAGGRGSRLKHLTDWRAKPAVPFGGNLRIIDFPLANCVNSGIRHIGVFTQYKAHSLIRHIQRGWNFLAANLEEFIEVIPAQQRLDDNWYQGTADAVFQNLDIIYRNEPRYVLVLGGDHVYKMDYEKMLADHVARQAEVTIACLEVPLAEAVAFGVMGVDDERRVVDFHEKPCHPHPIPGQPDKALVSMGIYLFDADVLHAELHRDAQDADSSHDFGKDLIPRLVTRGRAYAHHFADSCVNMVDGMPYWRDVGTLDAYWEANMDLAKVTPDLNLYDDDWPIWSYALQLPAAKFILNDDGRRGQAWESLVAGGCIVSGATVLRSVLFSKVRIDSHSYIEDSVILPETVVGNHVTLKRVVVDKRCRIPDGLTVGVDIAADRERFYVSEQGITLITPSMLDQQLP</sequence>
<feature type="site" description="Could play a key role in the communication between the regulatory and the substrate sites" evidence="9">
    <location>
        <position position="112"/>
    </location>
</feature>
<reference evidence="12" key="1">
    <citation type="submission" date="2019-06" db="EMBL/GenBank/DDBJ databases">
        <title>Complete genome sequence of Methylogaea oryzae strain JCM16910.</title>
        <authorList>
            <person name="Asakawa S."/>
        </authorList>
    </citation>
    <scope>NUCLEOTIDE SEQUENCE</scope>
    <source>
        <strain evidence="12">E10</strain>
    </source>
</reference>
<dbReference type="PANTHER" id="PTHR43523:SF2">
    <property type="entry name" value="GLUCOSE-1-PHOSPHATE ADENYLYLTRANSFERASE"/>
    <property type="match status" value="1"/>
</dbReference>
<keyword evidence="4 9" id="KW-0548">Nucleotidyltransferase</keyword>
<dbReference type="PROSITE" id="PS00809">
    <property type="entry name" value="ADP_GLC_PYROPHOSPH_2"/>
    <property type="match status" value="1"/>
</dbReference>
<dbReference type="EMBL" id="AP019782">
    <property type="protein sequence ID" value="BBL70503.1"/>
    <property type="molecule type" value="Genomic_DNA"/>
</dbReference>
<evidence type="ECO:0000256" key="2">
    <source>
        <dbReference type="ARBA" id="ARBA00022600"/>
    </source>
</evidence>
<organism evidence="12 13">
    <name type="scientific">Methylogaea oryzae</name>
    <dbReference type="NCBI Taxonomy" id="1295382"/>
    <lineage>
        <taxon>Bacteria</taxon>
        <taxon>Pseudomonadati</taxon>
        <taxon>Pseudomonadota</taxon>
        <taxon>Gammaproteobacteria</taxon>
        <taxon>Methylococcales</taxon>
        <taxon>Methylococcaceae</taxon>
        <taxon>Methylogaea</taxon>
    </lineage>
</organism>
<evidence type="ECO:0000256" key="7">
    <source>
        <dbReference type="ARBA" id="ARBA00023056"/>
    </source>
</evidence>
<dbReference type="Pfam" id="PF00483">
    <property type="entry name" value="NTP_transferase"/>
    <property type="match status" value="1"/>
</dbReference>
<feature type="binding site" evidence="9">
    <location>
        <begin position="193"/>
        <end position="194"/>
    </location>
    <ligand>
        <name>alpha-D-glucose 1-phosphate</name>
        <dbReference type="ChEBI" id="CHEBI:58601"/>
    </ligand>
</feature>
<dbReference type="NCBIfam" id="TIGR02091">
    <property type="entry name" value="glgC"/>
    <property type="match status" value="1"/>
</dbReference>
<dbReference type="CDD" id="cd04651">
    <property type="entry name" value="LbH_G1P_AT_C"/>
    <property type="match status" value="1"/>
</dbReference>
<dbReference type="PROSITE" id="PS00808">
    <property type="entry name" value="ADP_GLC_PYROPHOSPH_1"/>
    <property type="match status" value="1"/>
</dbReference>
<feature type="binding site" evidence="9">
    <location>
        <position position="113"/>
    </location>
    <ligand>
        <name>alpha-D-glucose 1-phosphate</name>
        <dbReference type="ChEBI" id="CHEBI:58601"/>
    </ligand>
</feature>
<evidence type="ECO:0000313" key="12">
    <source>
        <dbReference type="EMBL" id="BBL70503.1"/>
    </source>
</evidence>
<evidence type="ECO:0000259" key="11">
    <source>
        <dbReference type="Pfam" id="PF24894"/>
    </source>
</evidence>
<dbReference type="CDD" id="cd02508">
    <property type="entry name" value="ADP_Glucose_PP"/>
    <property type="match status" value="1"/>
</dbReference>
<name>A0A8D4VMB9_9GAMM</name>
<evidence type="ECO:0000313" key="13">
    <source>
        <dbReference type="Proteomes" id="UP000824988"/>
    </source>
</evidence>
<evidence type="ECO:0000256" key="6">
    <source>
        <dbReference type="ARBA" id="ARBA00022840"/>
    </source>
</evidence>
<dbReference type="EC" id="2.7.7.27" evidence="9"/>
<feature type="binding site" evidence="9">
    <location>
        <position position="178"/>
    </location>
    <ligand>
        <name>alpha-D-glucose 1-phosphate</name>
        <dbReference type="ChEBI" id="CHEBI:58601"/>
    </ligand>
</feature>
<feature type="binding site" evidence="9">
    <location>
        <position position="211"/>
    </location>
    <ligand>
        <name>alpha-D-glucose 1-phosphate</name>
        <dbReference type="ChEBI" id="CHEBI:58601"/>
    </ligand>
</feature>
<gene>
    <name evidence="12" type="primary">glgC_1</name>
    <name evidence="9" type="synonym">glgC</name>
    <name evidence="12" type="ORF">MoryE10_11090</name>
</gene>
<proteinExistence type="inferred from homology"/>
<dbReference type="Pfam" id="PF24894">
    <property type="entry name" value="Hexapep_GlmU"/>
    <property type="match status" value="1"/>
</dbReference>
<dbReference type="KEGG" id="moz:MoryE10_11090"/>
<dbReference type="PANTHER" id="PTHR43523">
    <property type="entry name" value="GLUCOSE-1-PHOSPHATE ADENYLYLTRANSFERASE-RELATED"/>
    <property type="match status" value="1"/>
</dbReference>
<evidence type="ECO:0000256" key="4">
    <source>
        <dbReference type="ARBA" id="ARBA00022695"/>
    </source>
</evidence>
<feature type="domain" description="Nucleotidyl transferase" evidence="10">
    <location>
        <begin position="22"/>
        <end position="290"/>
    </location>
</feature>
<dbReference type="AlphaFoldDB" id="A0A8D4VMB9"/>
<keyword evidence="8 9" id="KW-0119">Carbohydrate metabolism</keyword>
<comment type="similarity">
    <text evidence="1 9">Belongs to the bacterial/plant glucose-1-phosphate adenylyltransferase family.</text>
</comment>
<dbReference type="InterPro" id="IPR011831">
    <property type="entry name" value="ADP-Glc_PPase"/>
</dbReference>
<dbReference type="HAMAP" id="MF_00624">
    <property type="entry name" value="GlgC"/>
    <property type="match status" value="1"/>
</dbReference>
<keyword evidence="5 9" id="KW-0547">Nucleotide-binding</keyword>
<evidence type="ECO:0000256" key="3">
    <source>
        <dbReference type="ARBA" id="ARBA00022679"/>
    </source>
</evidence>
<keyword evidence="2 9" id="KW-0321">Glycogen metabolism</keyword>
<dbReference type="UniPathway" id="UPA00164"/>
<accession>A0A8D4VMB9</accession>
<evidence type="ECO:0000256" key="1">
    <source>
        <dbReference type="ARBA" id="ARBA00010443"/>
    </source>
</evidence>
<dbReference type="InterPro" id="IPR023049">
    <property type="entry name" value="GlgC_bac"/>
</dbReference>
<dbReference type="GO" id="GO:0005524">
    <property type="term" value="F:ATP binding"/>
    <property type="evidence" value="ECO:0007669"/>
    <property type="project" value="UniProtKB-KW"/>
</dbReference>
<evidence type="ECO:0000259" key="10">
    <source>
        <dbReference type="Pfam" id="PF00483"/>
    </source>
</evidence>
<comment type="function">
    <text evidence="9">Involved in the biosynthesis of ADP-glucose, a building block required for the elongation reactions to produce glycogen. Catalyzes the reaction between ATP and alpha-D-glucose 1-phosphate (G1P) to produce pyrophosphate and ADP-Glc.</text>
</comment>
<evidence type="ECO:0000256" key="8">
    <source>
        <dbReference type="ARBA" id="ARBA00023277"/>
    </source>
</evidence>